<dbReference type="InterPro" id="IPR012962">
    <property type="entry name" value="Pept_M54_archaemetzincn"/>
</dbReference>
<name>A0A7J2TKT3_ARCFL</name>
<dbReference type="NCBIfam" id="NF033823">
    <property type="entry name" value="archmetzin"/>
    <property type="match status" value="1"/>
</dbReference>
<dbReference type="GO" id="GO:0008270">
    <property type="term" value="F:zinc ion binding"/>
    <property type="evidence" value="ECO:0007669"/>
    <property type="project" value="InterPro"/>
</dbReference>
<keyword evidence="5" id="KW-0862">Zinc</keyword>
<dbReference type="InterPro" id="IPR012091">
    <property type="entry name" value="Pept_M54_archaemetzncn_arc/bac"/>
</dbReference>
<dbReference type="InterPro" id="IPR024079">
    <property type="entry name" value="MetalloPept_cat_dom_sf"/>
</dbReference>
<proteinExistence type="predicted"/>
<accession>A0A7J2TKT3</accession>
<dbReference type="PIRSF" id="PIRSF005785">
    <property type="entry name" value="Zn-prot_arch"/>
    <property type="match status" value="1"/>
</dbReference>
<comment type="caution">
    <text evidence="7">The sequence shown here is derived from an EMBL/GenBank/DDBJ whole genome shotgun (WGS) entry which is preliminary data.</text>
</comment>
<comment type="cofactor">
    <cofactor evidence="1">
        <name>Zn(2+)</name>
        <dbReference type="ChEBI" id="CHEBI:29105"/>
    </cofactor>
</comment>
<evidence type="ECO:0000256" key="5">
    <source>
        <dbReference type="ARBA" id="ARBA00022833"/>
    </source>
</evidence>
<reference evidence="7" key="1">
    <citation type="journal article" date="2020" name="mSystems">
        <title>Genome- and Community-Level Interaction Insights into Carbon Utilization and Element Cycling Functions of Hydrothermarchaeota in Hydrothermal Sediment.</title>
        <authorList>
            <person name="Zhou Z."/>
            <person name="Liu Y."/>
            <person name="Xu W."/>
            <person name="Pan J."/>
            <person name="Luo Z.H."/>
            <person name="Li M."/>
        </authorList>
    </citation>
    <scope>NUCLEOTIDE SEQUENCE [LARGE SCALE GENOMIC DNA]</scope>
    <source>
        <strain evidence="7">SpSt-26</strain>
    </source>
</reference>
<gene>
    <name evidence="7" type="ORF">ENP88_07580</name>
</gene>
<evidence type="ECO:0000256" key="1">
    <source>
        <dbReference type="ARBA" id="ARBA00001947"/>
    </source>
</evidence>
<keyword evidence="3" id="KW-0479">Metal-binding</keyword>
<dbReference type="EMBL" id="DSLA01000116">
    <property type="protein sequence ID" value="HEH35978.1"/>
    <property type="molecule type" value="Genomic_DNA"/>
</dbReference>
<evidence type="ECO:0000256" key="6">
    <source>
        <dbReference type="ARBA" id="ARBA00023049"/>
    </source>
</evidence>
<keyword evidence="6" id="KW-0482">Metalloprotease</keyword>
<sequence length="159" mass="18362">MILQPLGDLDSDLLTWLARELEKKFGRKVLIAEKIEIPRNCFNRRRNQYNSTCILMSFKVKDITLFITAEDIYAEGMNFVFGEAEINGKKAIVSLNRLRSSDSELFRQRALKESVHELGHVFGLLHCRNKGCVMNFSSNVLEVDKKTADFCEKCLKELR</sequence>
<evidence type="ECO:0000256" key="4">
    <source>
        <dbReference type="ARBA" id="ARBA00022801"/>
    </source>
</evidence>
<dbReference type="PANTHER" id="PTHR15910:SF1">
    <property type="entry name" value="ARCHAEMETZINCIN-2"/>
    <property type="match status" value="1"/>
</dbReference>
<dbReference type="AlphaFoldDB" id="A0A7J2TKT3"/>
<dbReference type="PANTHER" id="PTHR15910">
    <property type="entry name" value="ARCHAEMETZINCIN"/>
    <property type="match status" value="1"/>
</dbReference>
<dbReference type="CDD" id="cd11375">
    <property type="entry name" value="Peptidase_M54"/>
    <property type="match status" value="1"/>
</dbReference>
<dbReference type="SUPFAM" id="SSF55486">
    <property type="entry name" value="Metalloproteases ('zincins'), catalytic domain"/>
    <property type="match status" value="1"/>
</dbReference>
<keyword evidence="2" id="KW-0645">Protease</keyword>
<protein>
    <submittedName>
        <fullName evidence="7">Archemetzincin</fullName>
    </submittedName>
</protein>
<keyword evidence="4" id="KW-0378">Hydrolase</keyword>
<organism evidence="7">
    <name type="scientific">Archaeoglobus fulgidus</name>
    <dbReference type="NCBI Taxonomy" id="2234"/>
    <lineage>
        <taxon>Archaea</taxon>
        <taxon>Methanobacteriati</taxon>
        <taxon>Methanobacteriota</taxon>
        <taxon>Archaeoglobi</taxon>
        <taxon>Archaeoglobales</taxon>
        <taxon>Archaeoglobaceae</taxon>
        <taxon>Archaeoglobus</taxon>
    </lineage>
</organism>
<evidence type="ECO:0000256" key="3">
    <source>
        <dbReference type="ARBA" id="ARBA00022723"/>
    </source>
</evidence>
<dbReference type="Gene3D" id="3.40.390.10">
    <property type="entry name" value="Collagenase (Catalytic Domain)"/>
    <property type="match status" value="1"/>
</dbReference>
<dbReference type="GO" id="GO:0008237">
    <property type="term" value="F:metallopeptidase activity"/>
    <property type="evidence" value="ECO:0007669"/>
    <property type="project" value="UniProtKB-KW"/>
</dbReference>
<evidence type="ECO:0000256" key="2">
    <source>
        <dbReference type="ARBA" id="ARBA00022670"/>
    </source>
</evidence>
<dbReference type="Pfam" id="PF07998">
    <property type="entry name" value="Peptidase_M54"/>
    <property type="match status" value="1"/>
</dbReference>
<dbReference type="GO" id="GO:0006508">
    <property type="term" value="P:proteolysis"/>
    <property type="evidence" value="ECO:0007669"/>
    <property type="project" value="UniProtKB-KW"/>
</dbReference>
<evidence type="ECO:0000313" key="7">
    <source>
        <dbReference type="EMBL" id="HEH35978.1"/>
    </source>
</evidence>